<evidence type="ECO:0000256" key="2">
    <source>
        <dbReference type="SAM" id="SignalP"/>
    </source>
</evidence>
<dbReference type="PANTHER" id="PTHR21666">
    <property type="entry name" value="PEPTIDASE-RELATED"/>
    <property type="match status" value="1"/>
</dbReference>
<dbReference type="GO" id="GO:0004222">
    <property type="term" value="F:metalloendopeptidase activity"/>
    <property type="evidence" value="ECO:0007669"/>
    <property type="project" value="TreeGrafter"/>
</dbReference>
<feature type="signal peptide" evidence="2">
    <location>
        <begin position="1"/>
        <end position="22"/>
    </location>
</feature>
<dbReference type="Pfam" id="PF01551">
    <property type="entry name" value="Peptidase_M23"/>
    <property type="match status" value="1"/>
</dbReference>
<dbReference type="SUPFAM" id="SSF51261">
    <property type="entry name" value="Duplicated hybrid motif"/>
    <property type="match status" value="1"/>
</dbReference>
<evidence type="ECO:0000313" key="4">
    <source>
        <dbReference type="EMBL" id="QBQ15070.1"/>
    </source>
</evidence>
<protein>
    <submittedName>
        <fullName evidence="4">M23 family metallopeptidase</fullName>
    </submittedName>
</protein>
<evidence type="ECO:0000259" key="3">
    <source>
        <dbReference type="Pfam" id="PF01551"/>
    </source>
</evidence>
<sequence>MLKLKQVFAIGIVTFIPFAAYAAPAFKAPFACGQTWSYSTYSGHNYNALDFVRWDNGATSGAAVLASAGGTVSVSSIGWNGGAGNMVVINHGNGWSTHYFHLNAIHVSVGASIGQGQQIGTVGSTGQSTGPHLHYEQRLNSTAQSIVINGNSLAPYPGSYGQRVLTSDNGCGGTTPPPPPPSGNKYWVDTWADANGRSSPGGTITGTLYKGTHYVYCKVWGPKVQNSTGTQWNHWWLKTDLDVGPTNQWVSAYMLSRWGNDEAKDNSGAVIPNCP</sequence>
<name>A0A4P7B443_ACIHA</name>
<dbReference type="Gene3D" id="2.70.70.10">
    <property type="entry name" value="Glucose Permease (Domain IIA)"/>
    <property type="match status" value="1"/>
</dbReference>
<feature type="domain" description="M23ase beta-sheet core" evidence="3">
    <location>
        <begin position="57"/>
        <end position="143"/>
    </location>
</feature>
<dbReference type="Proteomes" id="UP000294395">
    <property type="component" value="Chromosome"/>
</dbReference>
<organism evidence="4 5">
    <name type="scientific">Acinetobacter haemolyticus</name>
    <dbReference type="NCBI Taxonomy" id="29430"/>
    <lineage>
        <taxon>Bacteria</taxon>
        <taxon>Pseudomonadati</taxon>
        <taxon>Pseudomonadota</taxon>
        <taxon>Gammaproteobacteria</taxon>
        <taxon>Moraxellales</taxon>
        <taxon>Moraxellaceae</taxon>
        <taxon>Acinetobacter</taxon>
    </lineage>
</organism>
<feature type="chain" id="PRO_5020819257" evidence="2">
    <location>
        <begin position="23"/>
        <end position="275"/>
    </location>
</feature>
<feature type="region of interest" description="Disordered" evidence="1">
    <location>
        <begin position="165"/>
        <end position="184"/>
    </location>
</feature>
<reference evidence="4 5" key="1">
    <citation type="submission" date="2019-03" db="EMBL/GenBank/DDBJ databases">
        <title>Complete genome sequence of two outbreak-associated Acinetobacter haemolyticus strains.</title>
        <authorList>
            <person name="Bai L."/>
            <person name="Zhang S.-C."/>
            <person name="Deng Y."/>
            <person name="Song C.-C."/>
            <person name="Kang G.-B."/>
            <person name="Dong Y."/>
            <person name="Wang Y."/>
            <person name="Gao F."/>
            <person name="Huang H."/>
        </authorList>
    </citation>
    <scope>NUCLEOTIDE SEQUENCE [LARGE SCALE GENOMIC DNA]</scope>
    <source>
        <strain evidence="4 5">TJR01</strain>
    </source>
</reference>
<dbReference type="InterPro" id="IPR050570">
    <property type="entry name" value="Cell_wall_metabolism_enzyme"/>
</dbReference>
<evidence type="ECO:0000313" key="5">
    <source>
        <dbReference type="Proteomes" id="UP000294395"/>
    </source>
</evidence>
<keyword evidence="2" id="KW-0732">Signal</keyword>
<dbReference type="PANTHER" id="PTHR21666:SF270">
    <property type="entry name" value="MUREIN HYDROLASE ACTIVATOR ENVC"/>
    <property type="match status" value="1"/>
</dbReference>
<evidence type="ECO:0000256" key="1">
    <source>
        <dbReference type="SAM" id="MobiDB-lite"/>
    </source>
</evidence>
<dbReference type="EMBL" id="CP038009">
    <property type="protein sequence ID" value="QBQ15070.1"/>
    <property type="molecule type" value="Genomic_DNA"/>
</dbReference>
<gene>
    <name evidence="4" type="ORF">AHTJR_01685</name>
</gene>
<dbReference type="InterPro" id="IPR016047">
    <property type="entry name" value="M23ase_b-sheet_dom"/>
</dbReference>
<dbReference type="AlphaFoldDB" id="A0A4P7B443"/>
<accession>A0A4P7B443</accession>
<dbReference type="CDD" id="cd12797">
    <property type="entry name" value="M23_peptidase"/>
    <property type="match status" value="1"/>
</dbReference>
<dbReference type="RefSeq" id="WP_134251390.1">
    <property type="nucleotide sequence ID" value="NZ_CP038009.1"/>
</dbReference>
<proteinExistence type="predicted"/>
<dbReference type="InterPro" id="IPR011055">
    <property type="entry name" value="Dup_hybrid_motif"/>
</dbReference>